<keyword evidence="5 6" id="KW-0472">Membrane</keyword>
<evidence type="ECO:0000256" key="4">
    <source>
        <dbReference type="ARBA" id="ARBA00022989"/>
    </source>
</evidence>
<protein>
    <submittedName>
        <fullName evidence="7">CidA/LrgA family protein</fullName>
    </submittedName>
</protein>
<dbReference type="EMBL" id="JAWCUD010000003">
    <property type="protein sequence ID" value="MDU0201896.1"/>
    <property type="molecule type" value="Genomic_DNA"/>
</dbReference>
<feature type="transmembrane region" description="Helical" evidence="6">
    <location>
        <begin position="81"/>
        <end position="103"/>
    </location>
</feature>
<comment type="caution">
    <text evidence="7">The sequence shown here is derived from an EMBL/GenBank/DDBJ whole genome shotgun (WGS) entry which is preliminary data.</text>
</comment>
<keyword evidence="2" id="KW-1003">Cell membrane</keyword>
<feature type="transmembrane region" description="Helical" evidence="6">
    <location>
        <begin position="29"/>
        <end position="48"/>
    </location>
</feature>
<dbReference type="RefSeq" id="WP_315951807.1">
    <property type="nucleotide sequence ID" value="NZ_JAWCUD010000003.1"/>
</dbReference>
<evidence type="ECO:0000313" key="7">
    <source>
        <dbReference type="EMBL" id="MDU0201896.1"/>
    </source>
</evidence>
<keyword evidence="8" id="KW-1185">Reference proteome</keyword>
<dbReference type="InterPro" id="IPR005538">
    <property type="entry name" value="LrgA/CidA"/>
</dbReference>
<dbReference type="Proteomes" id="UP001260980">
    <property type="component" value="Unassembled WGS sequence"/>
</dbReference>
<evidence type="ECO:0000256" key="3">
    <source>
        <dbReference type="ARBA" id="ARBA00022692"/>
    </source>
</evidence>
<evidence type="ECO:0000256" key="2">
    <source>
        <dbReference type="ARBA" id="ARBA00022475"/>
    </source>
</evidence>
<evidence type="ECO:0000256" key="1">
    <source>
        <dbReference type="ARBA" id="ARBA00004651"/>
    </source>
</evidence>
<reference evidence="7 8" key="1">
    <citation type="submission" date="2023-10" db="EMBL/GenBank/DDBJ databases">
        <title>Paenibacillus strain PFR10 Genome sequencing and assembly.</title>
        <authorList>
            <person name="Kim I."/>
        </authorList>
    </citation>
    <scope>NUCLEOTIDE SEQUENCE [LARGE SCALE GENOMIC DNA]</scope>
    <source>
        <strain evidence="7 8">PFR10</strain>
    </source>
</reference>
<evidence type="ECO:0000256" key="5">
    <source>
        <dbReference type="ARBA" id="ARBA00023136"/>
    </source>
</evidence>
<name>A0ABU3RCB6_9BACL</name>
<keyword evidence="4 6" id="KW-1133">Transmembrane helix</keyword>
<keyword evidence="3 6" id="KW-0812">Transmembrane</keyword>
<organism evidence="7 8">
    <name type="scientific">Paenibacillus violae</name>
    <dbReference type="NCBI Taxonomy" id="3077234"/>
    <lineage>
        <taxon>Bacteria</taxon>
        <taxon>Bacillati</taxon>
        <taxon>Bacillota</taxon>
        <taxon>Bacilli</taxon>
        <taxon>Bacillales</taxon>
        <taxon>Paenibacillaceae</taxon>
        <taxon>Paenibacillus</taxon>
    </lineage>
</organism>
<proteinExistence type="predicted"/>
<evidence type="ECO:0000256" key="6">
    <source>
        <dbReference type="SAM" id="Phobius"/>
    </source>
</evidence>
<accession>A0ABU3RCB6</accession>
<sequence length="117" mass="12818">MRGFAILLGFNMLGIALQHFAYIPLPGNVIGLILFTLALFSGIVRLEWVETSTQFLLRHMLAFFVPYIVGILAVWPLLQSMLLQIALSLVVSTLVGLLVSGWVTSAMLKKREVSSGG</sequence>
<dbReference type="PANTHER" id="PTHR33931:SF2">
    <property type="entry name" value="HOLIN-LIKE PROTEIN CIDA"/>
    <property type="match status" value="1"/>
</dbReference>
<dbReference type="PANTHER" id="PTHR33931">
    <property type="entry name" value="HOLIN-LIKE PROTEIN CIDA-RELATED"/>
    <property type="match status" value="1"/>
</dbReference>
<evidence type="ECO:0000313" key="8">
    <source>
        <dbReference type="Proteomes" id="UP001260980"/>
    </source>
</evidence>
<dbReference type="Pfam" id="PF03788">
    <property type="entry name" value="LrgA"/>
    <property type="match status" value="1"/>
</dbReference>
<feature type="transmembrane region" description="Helical" evidence="6">
    <location>
        <begin position="55"/>
        <end position="75"/>
    </location>
</feature>
<comment type="subcellular location">
    <subcellularLocation>
        <location evidence="1">Cell membrane</location>
        <topology evidence="1">Multi-pass membrane protein</topology>
    </subcellularLocation>
</comment>
<gene>
    <name evidence="7" type="ORF">RQP52_12390</name>
</gene>